<evidence type="ECO:0000256" key="1">
    <source>
        <dbReference type="ARBA" id="ARBA00001913"/>
    </source>
</evidence>
<evidence type="ECO:0000256" key="2">
    <source>
        <dbReference type="ARBA" id="ARBA00011245"/>
    </source>
</evidence>
<keyword evidence="5" id="KW-1185">Reference proteome</keyword>
<dbReference type="AlphaFoldDB" id="A0AAE3MNU2"/>
<dbReference type="SUPFAM" id="SSF74650">
    <property type="entry name" value="Galactose mutarotase-like"/>
    <property type="match status" value="1"/>
</dbReference>
<protein>
    <submittedName>
        <fullName evidence="4">Aldose 1-epimerase</fullName>
    </submittedName>
</protein>
<accession>A0AAE3MNU2</accession>
<dbReference type="InterPro" id="IPR014718">
    <property type="entry name" value="GH-type_carb-bd"/>
</dbReference>
<dbReference type="CDD" id="cd01081">
    <property type="entry name" value="Aldose_epim"/>
    <property type="match status" value="1"/>
</dbReference>
<sequence>MDILKSGNHTVRIDQGELVGYSYGKFELIHQKGQRGWGHSDTEMFPIIGPTADTAYRVQVPKGNAIQDQHGLLRELDYEQVSVTENSASYRKSYTAGTVVKNSKYPDRSPMQYLIWPYSFEFTKTFELTYKGLTVSFEIKGEADMPYMLGYHPAFNLITENPRIEAGEHEITLGEVMQAGSRALEIPNACELVLQDQCRITVKTNGFDNFMLWTEVPNMLCIEPVTYYPNTKSQQFLHEGFDYLSREGKLYTVHIIPQ</sequence>
<dbReference type="GO" id="GO:0030246">
    <property type="term" value="F:carbohydrate binding"/>
    <property type="evidence" value="ECO:0007669"/>
    <property type="project" value="InterPro"/>
</dbReference>
<evidence type="ECO:0000256" key="3">
    <source>
        <dbReference type="ARBA" id="ARBA00022837"/>
    </source>
</evidence>
<dbReference type="GO" id="GO:0016853">
    <property type="term" value="F:isomerase activity"/>
    <property type="evidence" value="ECO:0007669"/>
    <property type="project" value="InterPro"/>
</dbReference>
<comment type="subunit">
    <text evidence="2">Monomer.</text>
</comment>
<dbReference type="Pfam" id="PF01263">
    <property type="entry name" value="Aldose_epim"/>
    <property type="match status" value="1"/>
</dbReference>
<dbReference type="Proteomes" id="UP001207116">
    <property type="component" value="Unassembled WGS sequence"/>
</dbReference>
<organism evidence="4 5">
    <name type="scientific">Lentiprolixibacter aurantiacus</name>
    <dbReference type="NCBI Taxonomy" id="2993939"/>
    <lineage>
        <taxon>Bacteria</taxon>
        <taxon>Pseudomonadati</taxon>
        <taxon>Bacteroidota</taxon>
        <taxon>Flavobacteriia</taxon>
        <taxon>Flavobacteriales</taxon>
        <taxon>Flavobacteriaceae</taxon>
        <taxon>Lentiprolixibacter</taxon>
    </lineage>
</organism>
<gene>
    <name evidence="4" type="ORF">OO016_13500</name>
</gene>
<keyword evidence="3" id="KW-0106">Calcium</keyword>
<dbReference type="Gene3D" id="2.70.98.10">
    <property type="match status" value="1"/>
</dbReference>
<dbReference type="GO" id="GO:0005975">
    <property type="term" value="P:carbohydrate metabolic process"/>
    <property type="evidence" value="ECO:0007669"/>
    <property type="project" value="InterPro"/>
</dbReference>
<proteinExistence type="predicted"/>
<dbReference type="InterPro" id="IPR008183">
    <property type="entry name" value="Aldose_1/G6P_1-epimerase"/>
</dbReference>
<dbReference type="EMBL" id="JAPFQP010000004">
    <property type="protein sequence ID" value="MCX2720623.1"/>
    <property type="molecule type" value="Genomic_DNA"/>
</dbReference>
<reference evidence="4" key="1">
    <citation type="submission" date="2022-11" db="EMBL/GenBank/DDBJ databases">
        <title>The characterization of three novel Bacteroidetes species and genomic analysis of their roles in tidal elemental geochemical cycles.</title>
        <authorList>
            <person name="Ma K.-J."/>
        </authorList>
    </citation>
    <scope>NUCLEOTIDE SEQUENCE</scope>
    <source>
        <strain evidence="4">M415</strain>
    </source>
</reference>
<dbReference type="InterPro" id="IPR011013">
    <property type="entry name" value="Gal_mutarotase_sf_dom"/>
</dbReference>
<evidence type="ECO:0000313" key="5">
    <source>
        <dbReference type="Proteomes" id="UP001207116"/>
    </source>
</evidence>
<comment type="cofactor">
    <cofactor evidence="1">
        <name>Ca(2+)</name>
        <dbReference type="ChEBI" id="CHEBI:29108"/>
    </cofactor>
</comment>
<name>A0AAE3MNU2_9FLAO</name>
<dbReference type="RefSeq" id="WP_266015060.1">
    <property type="nucleotide sequence ID" value="NZ_JAPFQP010000004.1"/>
</dbReference>
<comment type="caution">
    <text evidence="4">The sequence shown here is derived from an EMBL/GenBank/DDBJ whole genome shotgun (WGS) entry which is preliminary data.</text>
</comment>
<evidence type="ECO:0000313" key="4">
    <source>
        <dbReference type="EMBL" id="MCX2720623.1"/>
    </source>
</evidence>